<protein>
    <submittedName>
        <fullName evidence="1">Uncharacterized protein</fullName>
    </submittedName>
</protein>
<name>A0A382PZQ5_9ZZZZ</name>
<feature type="non-terminal residue" evidence="1">
    <location>
        <position position="283"/>
    </location>
</feature>
<evidence type="ECO:0000313" key="1">
    <source>
        <dbReference type="EMBL" id="SVC78666.1"/>
    </source>
</evidence>
<reference evidence="1" key="1">
    <citation type="submission" date="2018-05" db="EMBL/GenBank/DDBJ databases">
        <authorList>
            <person name="Lanie J.A."/>
            <person name="Ng W.-L."/>
            <person name="Kazmierczak K.M."/>
            <person name="Andrzejewski T.M."/>
            <person name="Davidsen T.M."/>
            <person name="Wayne K.J."/>
            <person name="Tettelin H."/>
            <person name="Glass J.I."/>
            <person name="Rusch D."/>
            <person name="Podicherti R."/>
            <person name="Tsui H.-C.T."/>
            <person name="Winkler M.E."/>
        </authorList>
    </citation>
    <scope>NUCLEOTIDE SEQUENCE</scope>
</reference>
<proteinExistence type="predicted"/>
<organism evidence="1">
    <name type="scientific">marine metagenome</name>
    <dbReference type="NCBI Taxonomy" id="408172"/>
    <lineage>
        <taxon>unclassified sequences</taxon>
        <taxon>metagenomes</taxon>
        <taxon>ecological metagenomes</taxon>
    </lineage>
</organism>
<dbReference type="EMBL" id="UINC01110869">
    <property type="protein sequence ID" value="SVC78666.1"/>
    <property type="molecule type" value="Genomic_DNA"/>
</dbReference>
<gene>
    <name evidence="1" type="ORF">METZ01_LOCUS331520</name>
</gene>
<dbReference type="AlphaFoldDB" id="A0A382PZQ5"/>
<sequence>MLTQNYTTKQQLRPYIEQLASPIDVQDYLKSISDTQIVTIESLVKEMISNNKTATTLTELQFLQQWNAPNGIVPSRAHEWEDILAMIENNPEEAFNISDVWCNTSFIYVIKKFNRFPDLTKAISNLKFHGGFYWEALDTPTFYIVKMLVNGKMEYVLISTIGGHRVAKMILTSGYGSEIPLRIIYIGNLEIGSVAKRAAYLHHIDCNKRANQSAEDRIASGVEAEDYAFTQVMEALIDCKLYVDSNQMDATKTKGFRKCSSWQNFKSACKDNDYENVKYAVEK</sequence>
<accession>A0A382PZQ5</accession>